<dbReference type="InterPro" id="IPR050634">
    <property type="entry name" value="DNA_Topoisomerase_II"/>
</dbReference>
<dbReference type="Gene3D" id="1.10.268.10">
    <property type="entry name" value="Topoisomerase, domain 3"/>
    <property type="match status" value="1"/>
</dbReference>
<dbReference type="InterPro" id="IPR013760">
    <property type="entry name" value="Topo_IIA-like_dom_sf"/>
</dbReference>
<name>A0A9W8AXC3_9FUNG</name>
<comment type="cofactor">
    <cofactor evidence="2">
        <name>Mg(2+)</name>
        <dbReference type="ChEBI" id="CHEBI:18420"/>
    </cofactor>
</comment>
<evidence type="ECO:0000256" key="2">
    <source>
        <dbReference type="ARBA" id="ARBA00001946"/>
    </source>
</evidence>
<dbReference type="GO" id="GO:0000712">
    <property type="term" value="P:resolution of meiotic recombination intermediates"/>
    <property type="evidence" value="ECO:0007669"/>
    <property type="project" value="TreeGrafter"/>
</dbReference>
<feature type="compositionally biased region" description="Acidic residues" evidence="9">
    <location>
        <begin position="141"/>
        <end position="158"/>
    </location>
</feature>
<protein>
    <recommendedName>
        <fullName evidence="3">DNA topoisomerase (ATP-hydrolyzing)</fullName>
        <ecNumber evidence="3">5.6.2.2</ecNumber>
    </recommendedName>
</protein>
<dbReference type="GO" id="GO:0003918">
    <property type="term" value="F:DNA topoisomerase type II (double strand cut, ATP-hydrolyzing) activity"/>
    <property type="evidence" value="ECO:0007669"/>
    <property type="project" value="UniProtKB-EC"/>
</dbReference>
<sequence length="290" mass="30679">MAKSNSGKSESLATNPVGEGDDNEAGEAANAAPGSQATGDSAADFDYLLSMPIWNLTREKVEQMLKERDAKQAEVDVLLKTSPAQLWNADLDDFLVAWEEKLADHEQMERETLAARDAHEKRTNKGKGRAKPKTKRKLTSVDEDNDGMLVEDSDDEDFAPAKKTTRKPSVKTKANSGDAAAKPATQLAATGTLDGFLAKPPEATAQASSGAAGPAKVKIKAKTNPKVSQASKPAVVPSDDSESEDDLSLSLTARMNKLLAARKRKSMGGDSDSDTPDALARPSAPSTTGN</sequence>
<feature type="non-terminal residue" evidence="10">
    <location>
        <position position="290"/>
    </location>
</feature>
<dbReference type="AlphaFoldDB" id="A0A9W8AXC3"/>
<evidence type="ECO:0000256" key="4">
    <source>
        <dbReference type="ARBA" id="ARBA00022741"/>
    </source>
</evidence>
<feature type="region of interest" description="Disordered" evidence="9">
    <location>
        <begin position="262"/>
        <end position="290"/>
    </location>
</feature>
<dbReference type="OrthoDB" id="276498at2759"/>
<comment type="catalytic activity">
    <reaction evidence="1">
        <text>ATP-dependent breakage, passage and rejoining of double-stranded DNA.</text>
        <dbReference type="EC" id="5.6.2.2"/>
    </reaction>
</comment>
<dbReference type="PANTHER" id="PTHR10169:SF38">
    <property type="entry name" value="DNA TOPOISOMERASE 2"/>
    <property type="match status" value="1"/>
</dbReference>
<evidence type="ECO:0000256" key="7">
    <source>
        <dbReference type="ARBA" id="ARBA00023125"/>
    </source>
</evidence>
<evidence type="ECO:0000256" key="6">
    <source>
        <dbReference type="ARBA" id="ARBA00023029"/>
    </source>
</evidence>
<evidence type="ECO:0000313" key="11">
    <source>
        <dbReference type="Proteomes" id="UP001151582"/>
    </source>
</evidence>
<organism evidence="10 11">
    <name type="scientific">Dimargaris verticillata</name>
    <dbReference type="NCBI Taxonomy" id="2761393"/>
    <lineage>
        <taxon>Eukaryota</taxon>
        <taxon>Fungi</taxon>
        <taxon>Fungi incertae sedis</taxon>
        <taxon>Zoopagomycota</taxon>
        <taxon>Kickxellomycotina</taxon>
        <taxon>Dimargaritomycetes</taxon>
        <taxon>Dimargaritales</taxon>
        <taxon>Dimargaritaceae</taxon>
        <taxon>Dimargaris</taxon>
    </lineage>
</organism>
<evidence type="ECO:0000256" key="1">
    <source>
        <dbReference type="ARBA" id="ARBA00000185"/>
    </source>
</evidence>
<keyword evidence="8 10" id="KW-0413">Isomerase</keyword>
<keyword evidence="7" id="KW-0238">DNA-binding</keyword>
<evidence type="ECO:0000313" key="10">
    <source>
        <dbReference type="EMBL" id="KAJ1967690.1"/>
    </source>
</evidence>
<evidence type="ECO:0000256" key="3">
    <source>
        <dbReference type="ARBA" id="ARBA00012895"/>
    </source>
</evidence>
<dbReference type="PANTHER" id="PTHR10169">
    <property type="entry name" value="DNA TOPOISOMERASE/GYRASE"/>
    <property type="match status" value="1"/>
</dbReference>
<comment type="caution">
    <text evidence="10">The sequence shown here is derived from an EMBL/GenBank/DDBJ whole genome shotgun (WGS) entry which is preliminary data.</text>
</comment>
<dbReference type="SUPFAM" id="SSF56719">
    <property type="entry name" value="Type II DNA topoisomerase"/>
    <property type="match status" value="1"/>
</dbReference>
<keyword evidence="6" id="KW-0799">Topoisomerase</keyword>
<keyword evidence="4" id="KW-0547">Nucleotide-binding</keyword>
<evidence type="ECO:0000256" key="5">
    <source>
        <dbReference type="ARBA" id="ARBA00022840"/>
    </source>
</evidence>
<dbReference type="GO" id="GO:0005634">
    <property type="term" value="C:nucleus"/>
    <property type="evidence" value="ECO:0007669"/>
    <property type="project" value="TreeGrafter"/>
</dbReference>
<dbReference type="GO" id="GO:0005524">
    <property type="term" value="F:ATP binding"/>
    <property type="evidence" value="ECO:0007669"/>
    <property type="project" value="UniProtKB-KW"/>
</dbReference>
<feature type="region of interest" description="Disordered" evidence="9">
    <location>
        <begin position="200"/>
        <end position="248"/>
    </location>
</feature>
<feature type="region of interest" description="Disordered" evidence="9">
    <location>
        <begin position="108"/>
        <end position="186"/>
    </location>
</feature>
<proteinExistence type="predicted"/>
<gene>
    <name evidence="10" type="primary">TOP2_2</name>
    <name evidence="10" type="ORF">H4R34_006365</name>
</gene>
<evidence type="ECO:0000256" key="9">
    <source>
        <dbReference type="SAM" id="MobiDB-lite"/>
    </source>
</evidence>
<evidence type="ECO:0000256" key="8">
    <source>
        <dbReference type="ARBA" id="ARBA00023235"/>
    </source>
</evidence>
<keyword evidence="11" id="KW-1185">Reference proteome</keyword>
<dbReference type="GO" id="GO:0003677">
    <property type="term" value="F:DNA binding"/>
    <property type="evidence" value="ECO:0007669"/>
    <property type="project" value="UniProtKB-KW"/>
</dbReference>
<feature type="compositionally biased region" description="Polar residues" evidence="9">
    <location>
        <begin position="1"/>
        <end position="14"/>
    </location>
</feature>
<reference evidence="10" key="1">
    <citation type="submission" date="2022-07" db="EMBL/GenBank/DDBJ databases">
        <title>Phylogenomic reconstructions and comparative analyses of Kickxellomycotina fungi.</title>
        <authorList>
            <person name="Reynolds N.K."/>
            <person name="Stajich J.E."/>
            <person name="Barry K."/>
            <person name="Grigoriev I.V."/>
            <person name="Crous P."/>
            <person name="Smith M.E."/>
        </authorList>
    </citation>
    <scope>NUCLEOTIDE SEQUENCE</scope>
    <source>
        <strain evidence="10">RSA 567</strain>
    </source>
</reference>
<dbReference type="EMBL" id="JANBQB010002288">
    <property type="protein sequence ID" value="KAJ1967690.1"/>
    <property type="molecule type" value="Genomic_DNA"/>
</dbReference>
<keyword evidence="5" id="KW-0067">ATP-binding</keyword>
<dbReference type="Proteomes" id="UP001151582">
    <property type="component" value="Unassembled WGS sequence"/>
</dbReference>
<dbReference type="InterPro" id="IPR013757">
    <property type="entry name" value="Topo_IIA_A_a_sf"/>
</dbReference>
<feature type="region of interest" description="Disordered" evidence="9">
    <location>
        <begin position="1"/>
        <end position="41"/>
    </location>
</feature>
<feature type="compositionally biased region" description="Basic and acidic residues" evidence="9">
    <location>
        <begin position="108"/>
        <end position="123"/>
    </location>
</feature>
<feature type="compositionally biased region" description="Basic residues" evidence="9">
    <location>
        <begin position="124"/>
        <end position="138"/>
    </location>
</feature>
<dbReference type="GO" id="GO:0000819">
    <property type="term" value="P:sister chromatid segregation"/>
    <property type="evidence" value="ECO:0007669"/>
    <property type="project" value="TreeGrafter"/>
</dbReference>
<dbReference type="EC" id="5.6.2.2" evidence="3"/>
<accession>A0A9W8AXC3</accession>